<evidence type="ECO:0000313" key="2">
    <source>
        <dbReference type="Proteomes" id="UP000801492"/>
    </source>
</evidence>
<dbReference type="Proteomes" id="UP000801492">
    <property type="component" value="Unassembled WGS sequence"/>
</dbReference>
<reference evidence="1" key="1">
    <citation type="submission" date="2019-08" db="EMBL/GenBank/DDBJ databases">
        <title>The genome of the North American firefly Photinus pyralis.</title>
        <authorList>
            <consortium name="Photinus pyralis genome working group"/>
            <person name="Fallon T.R."/>
            <person name="Sander Lower S.E."/>
            <person name="Weng J.-K."/>
        </authorList>
    </citation>
    <scope>NUCLEOTIDE SEQUENCE</scope>
    <source>
        <strain evidence="1">TRF0915ILg1</strain>
        <tissue evidence="1">Whole body</tissue>
    </source>
</reference>
<gene>
    <name evidence="1" type="ORF">ILUMI_06126</name>
</gene>
<accession>A0A8K0GFP4</accession>
<organism evidence="1 2">
    <name type="scientific">Ignelater luminosus</name>
    <name type="common">Cucubano</name>
    <name type="synonym">Pyrophorus luminosus</name>
    <dbReference type="NCBI Taxonomy" id="2038154"/>
    <lineage>
        <taxon>Eukaryota</taxon>
        <taxon>Metazoa</taxon>
        <taxon>Ecdysozoa</taxon>
        <taxon>Arthropoda</taxon>
        <taxon>Hexapoda</taxon>
        <taxon>Insecta</taxon>
        <taxon>Pterygota</taxon>
        <taxon>Neoptera</taxon>
        <taxon>Endopterygota</taxon>
        <taxon>Coleoptera</taxon>
        <taxon>Polyphaga</taxon>
        <taxon>Elateriformia</taxon>
        <taxon>Elateroidea</taxon>
        <taxon>Elateridae</taxon>
        <taxon>Agrypninae</taxon>
        <taxon>Pyrophorini</taxon>
        <taxon>Ignelater</taxon>
    </lineage>
</organism>
<evidence type="ECO:0000313" key="1">
    <source>
        <dbReference type="EMBL" id="KAF2900057.1"/>
    </source>
</evidence>
<keyword evidence="2" id="KW-1185">Reference proteome</keyword>
<feature type="non-terminal residue" evidence="1">
    <location>
        <position position="1"/>
    </location>
</feature>
<proteinExistence type="predicted"/>
<dbReference type="EMBL" id="VTPC01002430">
    <property type="protein sequence ID" value="KAF2900057.1"/>
    <property type="molecule type" value="Genomic_DNA"/>
</dbReference>
<dbReference type="OrthoDB" id="6819049at2759"/>
<comment type="caution">
    <text evidence="1">The sequence shown here is derived from an EMBL/GenBank/DDBJ whole genome shotgun (WGS) entry which is preliminary data.</text>
</comment>
<sequence length="50" mass="5547">APLSPIKMAQFRKASLEEMLKSKLEPKLQNGQWPSSVIHITENPISAVVC</sequence>
<name>A0A8K0GFP4_IGNLU</name>
<dbReference type="AlphaFoldDB" id="A0A8K0GFP4"/>
<protein>
    <submittedName>
        <fullName evidence="1">Uncharacterized protein</fullName>
    </submittedName>
</protein>